<comment type="caution">
    <text evidence="1">The sequence shown here is derived from an EMBL/GenBank/DDBJ whole genome shotgun (WGS) entry which is preliminary data.</text>
</comment>
<sequence>MQSRNLRNLRKENPSGERRVIFPICRNPWSNQGTISPTPLKLKKLTRGSLALCRQSRSLGSSGSSGRDLRADIPGIVLTVALG</sequence>
<dbReference type="AlphaFoldDB" id="A0AAN8XGA7"/>
<proteinExistence type="predicted"/>
<keyword evidence="2" id="KW-1185">Reference proteome</keyword>
<name>A0AAN8XGA7_HALRR</name>
<reference evidence="1 2" key="1">
    <citation type="submission" date="2023-11" db="EMBL/GenBank/DDBJ databases">
        <title>Halocaridina rubra genome assembly.</title>
        <authorList>
            <person name="Smith C."/>
        </authorList>
    </citation>
    <scope>NUCLEOTIDE SEQUENCE [LARGE SCALE GENOMIC DNA]</scope>
    <source>
        <strain evidence="1">EP-1</strain>
        <tissue evidence="1">Whole</tissue>
    </source>
</reference>
<protein>
    <submittedName>
        <fullName evidence="1">Uncharacterized protein</fullName>
    </submittedName>
</protein>
<evidence type="ECO:0000313" key="1">
    <source>
        <dbReference type="EMBL" id="KAK7082832.1"/>
    </source>
</evidence>
<evidence type="ECO:0000313" key="2">
    <source>
        <dbReference type="Proteomes" id="UP001381693"/>
    </source>
</evidence>
<dbReference type="Proteomes" id="UP001381693">
    <property type="component" value="Unassembled WGS sequence"/>
</dbReference>
<accession>A0AAN8XGA7</accession>
<gene>
    <name evidence="1" type="ORF">SK128_005350</name>
</gene>
<organism evidence="1 2">
    <name type="scientific">Halocaridina rubra</name>
    <name type="common">Hawaiian red shrimp</name>
    <dbReference type="NCBI Taxonomy" id="373956"/>
    <lineage>
        <taxon>Eukaryota</taxon>
        <taxon>Metazoa</taxon>
        <taxon>Ecdysozoa</taxon>
        <taxon>Arthropoda</taxon>
        <taxon>Crustacea</taxon>
        <taxon>Multicrustacea</taxon>
        <taxon>Malacostraca</taxon>
        <taxon>Eumalacostraca</taxon>
        <taxon>Eucarida</taxon>
        <taxon>Decapoda</taxon>
        <taxon>Pleocyemata</taxon>
        <taxon>Caridea</taxon>
        <taxon>Atyoidea</taxon>
        <taxon>Atyidae</taxon>
        <taxon>Halocaridina</taxon>
    </lineage>
</organism>
<dbReference type="EMBL" id="JAXCGZ010003880">
    <property type="protein sequence ID" value="KAK7082832.1"/>
    <property type="molecule type" value="Genomic_DNA"/>
</dbReference>